<feature type="compositionally biased region" description="Polar residues" evidence="1">
    <location>
        <begin position="26"/>
        <end position="39"/>
    </location>
</feature>
<accession>A0A9P0BAL3</accession>
<evidence type="ECO:0000256" key="1">
    <source>
        <dbReference type="SAM" id="MobiDB-lite"/>
    </source>
</evidence>
<feature type="region of interest" description="Disordered" evidence="1">
    <location>
        <begin position="1"/>
        <end position="39"/>
    </location>
</feature>
<reference evidence="2" key="1">
    <citation type="submission" date="2021-12" db="EMBL/GenBank/DDBJ databases">
        <authorList>
            <person name="King R."/>
        </authorList>
    </citation>
    <scope>NUCLEOTIDE SEQUENCE</scope>
</reference>
<dbReference type="EMBL" id="OV121138">
    <property type="protein sequence ID" value="CAH0561301.1"/>
    <property type="molecule type" value="Genomic_DNA"/>
</dbReference>
<protein>
    <submittedName>
        <fullName evidence="2">Uncharacterized protein</fullName>
    </submittedName>
</protein>
<proteinExistence type="predicted"/>
<dbReference type="Proteomes" id="UP001154078">
    <property type="component" value="Chromosome 7"/>
</dbReference>
<dbReference type="OrthoDB" id="7692348at2759"/>
<feature type="region of interest" description="Disordered" evidence="1">
    <location>
        <begin position="92"/>
        <end position="117"/>
    </location>
</feature>
<sequence>MSNNPNNPRCSTRPKRQDASGRGSRGNFSANRTRSSRLNMSGATFTIPGCNSCIPQDMQGSIINASFLPGRAPSNLNWTSNDLGISSLMQMSRNAQQSKRKVQEVKPPPPEDTADPRFLIKNLPMDTENEDPEVNKKQKETIMEWFDRNVEKELQKRHESVADAGNNPEDMKVPKKGLPVTDEYMSRMAESGASGIEVETKFRMEKDSEMAAAVDKLAMAEAMISFAGAVKAAEAAVEMAPPEKAEEAAVEGVKLFHQANTHVNAAKENMKGIKPVEIIGYIGVTKPKDI</sequence>
<evidence type="ECO:0000313" key="2">
    <source>
        <dbReference type="EMBL" id="CAH0561301.1"/>
    </source>
</evidence>
<dbReference type="AlphaFoldDB" id="A0A9P0BAL3"/>
<gene>
    <name evidence="2" type="ORF">MELIAE_LOCUS10866</name>
</gene>
<feature type="compositionally biased region" description="Polar residues" evidence="1">
    <location>
        <begin position="1"/>
        <end position="10"/>
    </location>
</feature>
<evidence type="ECO:0000313" key="3">
    <source>
        <dbReference type="Proteomes" id="UP001154078"/>
    </source>
</evidence>
<name>A0A9P0BAL3_BRAAE</name>
<keyword evidence="3" id="KW-1185">Reference proteome</keyword>
<organism evidence="2 3">
    <name type="scientific">Brassicogethes aeneus</name>
    <name type="common">Rape pollen beetle</name>
    <name type="synonym">Meligethes aeneus</name>
    <dbReference type="NCBI Taxonomy" id="1431903"/>
    <lineage>
        <taxon>Eukaryota</taxon>
        <taxon>Metazoa</taxon>
        <taxon>Ecdysozoa</taxon>
        <taxon>Arthropoda</taxon>
        <taxon>Hexapoda</taxon>
        <taxon>Insecta</taxon>
        <taxon>Pterygota</taxon>
        <taxon>Neoptera</taxon>
        <taxon>Endopterygota</taxon>
        <taxon>Coleoptera</taxon>
        <taxon>Polyphaga</taxon>
        <taxon>Cucujiformia</taxon>
        <taxon>Nitidulidae</taxon>
        <taxon>Meligethinae</taxon>
        <taxon>Brassicogethes</taxon>
    </lineage>
</organism>